<reference evidence="1 2" key="1">
    <citation type="submission" date="2019-03" db="EMBL/GenBank/DDBJ databases">
        <title>First draft genome of Liparis tanakae, snailfish: a comprehensive survey of snailfish specific genes.</title>
        <authorList>
            <person name="Kim W."/>
            <person name="Song I."/>
            <person name="Jeong J.-H."/>
            <person name="Kim D."/>
            <person name="Kim S."/>
            <person name="Ryu S."/>
            <person name="Song J.Y."/>
            <person name="Lee S.K."/>
        </authorList>
    </citation>
    <scope>NUCLEOTIDE SEQUENCE [LARGE SCALE GENOMIC DNA]</scope>
    <source>
        <tissue evidence="1">Muscle</tissue>
    </source>
</reference>
<dbReference type="Proteomes" id="UP000314294">
    <property type="component" value="Unassembled WGS sequence"/>
</dbReference>
<dbReference type="AlphaFoldDB" id="A0A4Z2HGZ7"/>
<sequence length="70" mass="7978">MQLVSDVRTFADVLLQLKEVFNSKDLSIPGPAKAGRNKMRSLKRLFRDLWHADDRSSKRATSAAFSQEEI</sequence>
<organism evidence="1 2">
    <name type="scientific">Liparis tanakae</name>
    <name type="common">Tanaka's snailfish</name>
    <dbReference type="NCBI Taxonomy" id="230148"/>
    <lineage>
        <taxon>Eukaryota</taxon>
        <taxon>Metazoa</taxon>
        <taxon>Chordata</taxon>
        <taxon>Craniata</taxon>
        <taxon>Vertebrata</taxon>
        <taxon>Euteleostomi</taxon>
        <taxon>Actinopterygii</taxon>
        <taxon>Neopterygii</taxon>
        <taxon>Teleostei</taxon>
        <taxon>Neoteleostei</taxon>
        <taxon>Acanthomorphata</taxon>
        <taxon>Eupercaria</taxon>
        <taxon>Perciformes</taxon>
        <taxon>Cottioidei</taxon>
        <taxon>Cottales</taxon>
        <taxon>Liparidae</taxon>
        <taxon>Liparis</taxon>
    </lineage>
</organism>
<keyword evidence="2" id="KW-1185">Reference proteome</keyword>
<evidence type="ECO:0000313" key="1">
    <source>
        <dbReference type="EMBL" id="TNN65127.1"/>
    </source>
</evidence>
<dbReference type="OrthoDB" id="8962848at2759"/>
<evidence type="ECO:0000313" key="2">
    <source>
        <dbReference type="Proteomes" id="UP000314294"/>
    </source>
</evidence>
<dbReference type="EMBL" id="SRLO01000240">
    <property type="protein sequence ID" value="TNN65127.1"/>
    <property type="molecule type" value="Genomic_DNA"/>
</dbReference>
<accession>A0A4Z2HGZ7</accession>
<comment type="caution">
    <text evidence="1">The sequence shown here is derived from an EMBL/GenBank/DDBJ whole genome shotgun (WGS) entry which is preliminary data.</text>
</comment>
<gene>
    <name evidence="1" type="ORF">EYF80_024636</name>
</gene>
<proteinExistence type="predicted"/>
<name>A0A4Z2HGZ7_9TELE</name>
<protein>
    <submittedName>
        <fullName evidence="1">Uncharacterized protein</fullName>
    </submittedName>
</protein>